<dbReference type="PANTHER" id="PTHR11877">
    <property type="entry name" value="HYDROXYMETHYLGLUTARYL-COA SYNTHASE"/>
    <property type="match status" value="1"/>
</dbReference>
<proteinExistence type="predicted"/>
<dbReference type="InterPro" id="IPR016039">
    <property type="entry name" value="Thiolase-like"/>
</dbReference>
<keyword evidence="1" id="KW-0808">Transferase</keyword>
<dbReference type="Gene3D" id="3.40.47.10">
    <property type="match status" value="2"/>
</dbReference>
<evidence type="ECO:0000256" key="2">
    <source>
        <dbReference type="PIRSR" id="PIRSR000451-1"/>
    </source>
</evidence>
<dbReference type="PIRSF" id="PIRSF000451">
    <property type="entry name" value="PKS_III"/>
    <property type="match status" value="1"/>
</dbReference>
<evidence type="ECO:0000259" key="3">
    <source>
        <dbReference type="Pfam" id="PF00195"/>
    </source>
</evidence>
<sequence length="359" mass="38768">MVTAAHVGPPQIVRGEVTVPFPEMCRELISHYPKASDGRLTATARKVSIMLGNLGVESLSLARELHDPTIAGNAQVEERNDAAYEDSFAMGVKVGQQVLEAEGLEPHEVDTVYISHTMSHRLPGIGVALCRALGMRADVTLMNVSTAACAGGGLGLAYAYDRLQGFPHETVLVLCSERLTTNIRKEPTKDPVEKVYGGLFSDAAGACIVTSAAQRPGLVIEHAGQHRLDNSEDRYFVRLGSEGYRFASDKKAPLVAREVMPELRKQLRKYGRGTPEWTLLHPGSHKILDSMAMGLELDPDPKGVTRPSRESLRTGNKGGVAVLDVLRLMYANPPQSGQQGAVMALGPGVIMPWALGTWN</sequence>
<dbReference type="PANTHER" id="PTHR11877:SF46">
    <property type="entry name" value="TYPE III POLYKETIDE SYNTHASE A"/>
    <property type="match status" value="1"/>
</dbReference>
<dbReference type="GO" id="GO:0030639">
    <property type="term" value="P:polyketide biosynthetic process"/>
    <property type="evidence" value="ECO:0007669"/>
    <property type="project" value="TreeGrafter"/>
</dbReference>
<dbReference type="InterPro" id="IPR011141">
    <property type="entry name" value="Polyketide_synthase_type-III"/>
</dbReference>
<reference evidence="5" key="1">
    <citation type="submission" date="2015-09" db="EMBL/GenBank/DDBJ databases">
        <authorList>
            <person name="Graham D.E."/>
            <person name="Mahan K.M."/>
            <person name="Klingeman D.M."/>
            <person name="Fida T."/>
            <person name="Giannone R.J."/>
            <person name="Hettich R.L."/>
            <person name="Parry R.J."/>
            <person name="Spain J.C."/>
        </authorList>
    </citation>
    <scope>NUCLEOTIDE SEQUENCE [LARGE SCALE GENOMIC DNA]</scope>
    <source>
        <strain evidence="5">JCM 4701</strain>
    </source>
</reference>
<dbReference type="AlphaFoldDB" id="A0A2N8PR24"/>
<feature type="active site" description="Acyl-thioester intermediate" evidence="2">
    <location>
        <position position="149"/>
    </location>
</feature>
<dbReference type="GO" id="GO:0016747">
    <property type="term" value="F:acyltransferase activity, transferring groups other than amino-acyl groups"/>
    <property type="evidence" value="ECO:0007669"/>
    <property type="project" value="InterPro"/>
</dbReference>
<dbReference type="SUPFAM" id="SSF53901">
    <property type="entry name" value="Thiolase-like"/>
    <property type="match status" value="2"/>
</dbReference>
<protein>
    <recommendedName>
        <fullName evidence="3">Chalcone/stilbene synthase N-terminal domain-containing protein</fullName>
    </recommendedName>
</protein>
<comment type="caution">
    <text evidence="4">The sequence shown here is derived from an EMBL/GenBank/DDBJ whole genome shotgun (WGS) entry which is preliminary data.</text>
</comment>
<dbReference type="Proteomes" id="UP000236047">
    <property type="component" value="Unassembled WGS sequence"/>
</dbReference>
<dbReference type="Pfam" id="PF00195">
    <property type="entry name" value="Chal_sti_synt_N"/>
    <property type="match status" value="1"/>
</dbReference>
<evidence type="ECO:0000313" key="4">
    <source>
        <dbReference type="EMBL" id="PNE43457.1"/>
    </source>
</evidence>
<feature type="domain" description="Chalcone/stilbene synthase N-terminal" evidence="3">
    <location>
        <begin position="70"/>
        <end position="211"/>
    </location>
</feature>
<keyword evidence="5" id="KW-1185">Reference proteome</keyword>
<evidence type="ECO:0000313" key="5">
    <source>
        <dbReference type="Proteomes" id="UP000236047"/>
    </source>
</evidence>
<name>A0A2N8PR24_STRNR</name>
<organism evidence="4 5">
    <name type="scientific">Streptomyces noursei</name>
    <name type="common">Streptomyces albulus</name>
    <dbReference type="NCBI Taxonomy" id="1971"/>
    <lineage>
        <taxon>Bacteria</taxon>
        <taxon>Bacillati</taxon>
        <taxon>Actinomycetota</taxon>
        <taxon>Actinomycetes</taxon>
        <taxon>Kitasatosporales</taxon>
        <taxon>Streptomycetaceae</taxon>
        <taxon>Streptomyces</taxon>
    </lineage>
</organism>
<accession>A0A2N8PR24</accession>
<evidence type="ECO:0000256" key="1">
    <source>
        <dbReference type="ARBA" id="ARBA00022679"/>
    </source>
</evidence>
<gene>
    <name evidence="4" type="ORF">AOB60_00595</name>
</gene>
<dbReference type="EMBL" id="LJSN01000001">
    <property type="protein sequence ID" value="PNE43457.1"/>
    <property type="molecule type" value="Genomic_DNA"/>
</dbReference>
<dbReference type="InterPro" id="IPR001099">
    <property type="entry name" value="Chalcone/stilbene_synt_N"/>
</dbReference>